<dbReference type="EMBL" id="ACKZ01000020">
    <property type="protein sequence ID" value="EEW37019.1"/>
    <property type="molecule type" value="Genomic_DNA"/>
</dbReference>
<dbReference type="AlphaFoldDB" id="C8NH42"/>
<name>C8NH42_9LACT</name>
<accession>C8NH42</accession>
<protein>
    <submittedName>
        <fullName evidence="2">Uncharacterized protein</fullName>
    </submittedName>
</protein>
<dbReference type="STRING" id="638301.HMPREF0444_1237"/>
<organism evidence="2 3">
    <name type="scientific">Granulicatella adiacens ATCC 49175</name>
    <dbReference type="NCBI Taxonomy" id="638301"/>
    <lineage>
        <taxon>Bacteria</taxon>
        <taxon>Bacillati</taxon>
        <taxon>Bacillota</taxon>
        <taxon>Bacilli</taxon>
        <taxon>Lactobacillales</taxon>
        <taxon>Carnobacteriaceae</taxon>
        <taxon>Granulicatella</taxon>
    </lineage>
</organism>
<comment type="caution">
    <text evidence="2">The sequence shown here is derived from an EMBL/GenBank/DDBJ whole genome shotgun (WGS) entry which is preliminary data.</text>
</comment>
<evidence type="ECO:0000313" key="3">
    <source>
        <dbReference type="Proteomes" id="UP000005926"/>
    </source>
</evidence>
<feature type="region of interest" description="Disordered" evidence="1">
    <location>
        <begin position="1"/>
        <end position="26"/>
    </location>
</feature>
<evidence type="ECO:0000256" key="1">
    <source>
        <dbReference type="SAM" id="MobiDB-lite"/>
    </source>
</evidence>
<sequence>MDVGPVSPSSTTTGCEGEWSAFDPLPKLTQASDKDVRIIVGKERESYEPEFNSRMRPIAPKK</sequence>
<evidence type="ECO:0000313" key="2">
    <source>
        <dbReference type="EMBL" id="EEW37019.1"/>
    </source>
</evidence>
<keyword evidence="3" id="KW-1185">Reference proteome</keyword>
<proteinExistence type="predicted"/>
<reference evidence="2 3" key="1">
    <citation type="submission" date="2009-08" db="EMBL/GenBank/DDBJ databases">
        <authorList>
            <person name="Muzny D."/>
            <person name="Qin X."/>
            <person name="Deng J."/>
            <person name="Jiang H."/>
            <person name="Liu Y."/>
            <person name="Qu J."/>
            <person name="Song X.-Z."/>
            <person name="Zhang L."/>
            <person name="Thornton R."/>
            <person name="Coyle M."/>
            <person name="Francisco L."/>
            <person name="Jackson L."/>
            <person name="Javaid M."/>
            <person name="Korchina V."/>
            <person name="Kovar C."/>
            <person name="Mata R."/>
            <person name="Mathew T."/>
            <person name="Ngo R."/>
            <person name="Nguyen L."/>
            <person name="Nguyen N."/>
            <person name="Okwuonu G."/>
            <person name="Ongeri F."/>
            <person name="Pham C."/>
            <person name="Simmons D."/>
            <person name="Wilczek-Boney K."/>
            <person name="Hale W."/>
            <person name="Jakkamsetti A."/>
            <person name="Pham P."/>
            <person name="Ruth R."/>
            <person name="San Lucas F."/>
            <person name="Warren J."/>
            <person name="Zhang J."/>
            <person name="Zhao Z."/>
            <person name="Zhou C."/>
            <person name="Zhu D."/>
            <person name="Lee S."/>
            <person name="Bess C."/>
            <person name="Blankenburg K."/>
            <person name="Forbes L."/>
            <person name="Fu Q."/>
            <person name="Gubbala S."/>
            <person name="Hirani K."/>
            <person name="Jayaseelan J.C."/>
            <person name="Lara F."/>
            <person name="Munidasa M."/>
            <person name="Palculict T."/>
            <person name="Patil S."/>
            <person name="Pu L.-L."/>
            <person name="Saada N."/>
            <person name="Tang L."/>
            <person name="Weissenberger G."/>
            <person name="Zhu Y."/>
            <person name="Hemphill L."/>
            <person name="Shang Y."/>
            <person name="Youmans B."/>
            <person name="Ayvaz T."/>
            <person name="Ross M."/>
            <person name="Santibanez J."/>
            <person name="Aqrawi P."/>
            <person name="Gross S."/>
            <person name="Joshi V."/>
            <person name="Fowler G."/>
            <person name="Nazareth L."/>
            <person name="Reid J."/>
            <person name="Worley K."/>
            <person name="Petrosino J."/>
            <person name="Highlander S."/>
            <person name="Gibbs R."/>
        </authorList>
    </citation>
    <scope>NUCLEOTIDE SEQUENCE [LARGE SCALE GENOMIC DNA]</scope>
    <source>
        <strain evidence="2 3">ATCC 49175</strain>
    </source>
</reference>
<dbReference type="HOGENOM" id="CLU_2897859_0_0_9"/>
<dbReference type="Proteomes" id="UP000005926">
    <property type="component" value="Unassembled WGS sequence"/>
</dbReference>
<gene>
    <name evidence="2" type="ORF">HMPREF0444_1237</name>
</gene>